<protein>
    <submittedName>
        <fullName evidence="1">Uncharacterized protein</fullName>
    </submittedName>
</protein>
<sequence length="89" mass="9754">MYCLLNSGAARLHLSLVSLTNISPELLRILYSDDEAQSNSTEDSARKTKRLTVIRVMVADMKGEGEVGKVALAPVEAGDGTSVKKKRWY</sequence>
<dbReference type="EMBL" id="ML994327">
    <property type="protein sequence ID" value="KAF2196771.1"/>
    <property type="molecule type" value="Genomic_DNA"/>
</dbReference>
<accession>A0A9P4JC54</accession>
<evidence type="ECO:0000313" key="1">
    <source>
        <dbReference type="EMBL" id="KAF2196771.1"/>
    </source>
</evidence>
<reference evidence="1" key="1">
    <citation type="journal article" date="2020" name="Stud. Mycol.">
        <title>101 Dothideomycetes genomes: a test case for predicting lifestyles and emergence of pathogens.</title>
        <authorList>
            <person name="Haridas S."/>
            <person name="Albert R."/>
            <person name="Binder M."/>
            <person name="Bloem J."/>
            <person name="Labutti K."/>
            <person name="Salamov A."/>
            <person name="Andreopoulos B."/>
            <person name="Baker S."/>
            <person name="Barry K."/>
            <person name="Bills G."/>
            <person name="Bluhm B."/>
            <person name="Cannon C."/>
            <person name="Castanera R."/>
            <person name="Culley D."/>
            <person name="Daum C."/>
            <person name="Ezra D."/>
            <person name="Gonzalez J."/>
            <person name="Henrissat B."/>
            <person name="Kuo A."/>
            <person name="Liang C."/>
            <person name="Lipzen A."/>
            <person name="Lutzoni F."/>
            <person name="Magnuson J."/>
            <person name="Mondo S."/>
            <person name="Nolan M."/>
            <person name="Ohm R."/>
            <person name="Pangilinan J."/>
            <person name="Park H.-J."/>
            <person name="Ramirez L."/>
            <person name="Alfaro M."/>
            <person name="Sun H."/>
            <person name="Tritt A."/>
            <person name="Yoshinaga Y."/>
            <person name="Zwiers L.-H."/>
            <person name="Turgeon B."/>
            <person name="Goodwin S."/>
            <person name="Spatafora J."/>
            <person name="Crous P."/>
            <person name="Grigoriev I."/>
        </authorList>
    </citation>
    <scope>NUCLEOTIDE SEQUENCE</scope>
    <source>
        <strain evidence="1">ATCC 74209</strain>
    </source>
</reference>
<name>A0A9P4JC54_9PLEO</name>
<comment type="caution">
    <text evidence="1">The sequence shown here is derived from an EMBL/GenBank/DDBJ whole genome shotgun (WGS) entry which is preliminary data.</text>
</comment>
<organism evidence="1 2">
    <name type="scientific">Delitschia confertaspora ATCC 74209</name>
    <dbReference type="NCBI Taxonomy" id="1513339"/>
    <lineage>
        <taxon>Eukaryota</taxon>
        <taxon>Fungi</taxon>
        <taxon>Dikarya</taxon>
        <taxon>Ascomycota</taxon>
        <taxon>Pezizomycotina</taxon>
        <taxon>Dothideomycetes</taxon>
        <taxon>Pleosporomycetidae</taxon>
        <taxon>Pleosporales</taxon>
        <taxon>Delitschiaceae</taxon>
        <taxon>Delitschia</taxon>
    </lineage>
</organism>
<gene>
    <name evidence="1" type="ORF">GQ43DRAFT_444823</name>
</gene>
<evidence type="ECO:0000313" key="2">
    <source>
        <dbReference type="Proteomes" id="UP000799536"/>
    </source>
</evidence>
<dbReference type="AlphaFoldDB" id="A0A9P4JC54"/>
<dbReference type="Proteomes" id="UP000799536">
    <property type="component" value="Unassembled WGS sequence"/>
</dbReference>
<dbReference type="OrthoDB" id="3692311at2759"/>
<proteinExistence type="predicted"/>
<keyword evidence="2" id="KW-1185">Reference proteome</keyword>
<feature type="non-terminal residue" evidence="1">
    <location>
        <position position="89"/>
    </location>
</feature>